<dbReference type="EMBL" id="JRAA01000001">
    <property type="protein sequence ID" value="KHF25596.1"/>
    <property type="molecule type" value="Genomic_DNA"/>
</dbReference>
<accession>A0A0B0HDR4</accession>
<comment type="caution">
    <text evidence="2">The sequence shown here is derived from an EMBL/GenBank/DDBJ whole genome shotgun (WGS) entry which is preliminary data.</text>
</comment>
<evidence type="ECO:0000259" key="1">
    <source>
        <dbReference type="Pfam" id="PF13490"/>
    </source>
</evidence>
<dbReference type="EMBL" id="MPNX01000003">
    <property type="protein sequence ID" value="OOY35782.1"/>
    <property type="molecule type" value="Genomic_DNA"/>
</dbReference>
<evidence type="ECO:0000313" key="4">
    <source>
        <dbReference type="Proteomes" id="UP000030856"/>
    </source>
</evidence>
<dbReference type="GeneID" id="86991544"/>
<evidence type="ECO:0000313" key="3">
    <source>
        <dbReference type="EMBL" id="OOY35782.1"/>
    </source>
</evidence>
<protein>
    <recommendedName>
        <fullName evidence="1">Putative zinc-finger domain-containing protein</fullName>
    </recommendedName>
</protein>
<dbReference type="Proteomes" id="UP000030856">
    <property type="component" value="Unassembled WGS sequence"/>
</dbReference>
<evidence type="ECO:0000313" key="2">
    <source>
        <dbReference type="EMBL" id="KHF25596.1"/>
    </source>
</evidence>
<organism evidence="2 4">
    <name type="scientific">Solemya velum gill symbiont</name>
    <dbReference type="NCBI Taxonomy" id="2340"/>
    <lineage>
        <taxon>Bacteria</taxon>
        <taxon>Pseudomonadati</taxon>
        <taxon>Pseudomonadota</taxon>
        <taxon>Gammaproteobacteria</taxon>
        <taxon>sulfur-oxidizing symbionts</taxon>
    </lineage>
</organism>
<dbReference type="AlphaFoldDB" id="A0A0B0HDR4"/>
<keyword evidence="4" id="KW-1185">Reference proteome</keyword>
<evidence type="ECO:0000313" key="5">
    <source>
        <dbReference type="Proteomes" id="UP000190962"/>
    </source>
</evidence>
<reference evidence="3 5" key="2">
    <citation type="submission" date="2016-11" db="EMBL/GenBank/DDBJ databases">
        <title>Mixed transmission modes and dynamic genome evolution in an obligate animal-bacterial symbiosis.</title>
        <authorList>
            <person name="Russell S.L."/>
            <person name="Corbett-Detig R.B."/>
            <person name="Cavanaugh C.M."/>
        </authorList>
    </citation>
    <scope>NUCLEOTIDE SEQUENCE [LARGE SCALE GENOMIC DNA]</scope>
    <source>
        <strain evidence="3">MA-KB16</strain>
    </source>
</reference>
<dbReference type="RefSeq" id="WP_043115262.1">
    <property type="nucleotide sequence ID" value="NZ_JRAA01000001.1"/>
</dbReference>
<dbReference type="InterPro" id="IPR027383">
    <property type="entry name" value="Znf_put"/>
</dbReference>
<proteinExistence type="predicted"/>
<name>A0A0B0HDR4_SOVGS</name>
<sequence length="59" mass="6755">MLSCKDATKLVSQKQDAQLSLMQRISLRLHLMMCSGCKNYERQIDVIHKACRRISGSDD</sequence>
<dbReference type="OrthoDB" id="8374021at2"/>
<dbReference type="STRING" id="2340.JV46_18050"/>
<dbReference type="Proteomes" id="UP000190962">
    <property type="component" value="Unassembled WGS sequence"/>
</dbReference>
<feature type="domain" description="Putative zinc-finger" evidence="1">
    <location>
        <begin position="4"/>
        <end position="37"/>
    </location>
</feature>
<gene>
    <name evidence="3" type="ORF">BOV88_03865</name>
    <name evidence="2" type="ORF">JV46_18050</name>
</gene>
<reference evidence="2 4" key="1">
    <citation type="journal article" date="2014" name="BMC Genomics">
        <title>The genome of the intracellular bacterium of the coastal bivalve, Solemya velum: a blueprint for thriving in and out of symbiosis.</title>
        <authorList>
            <person name="Dmytrenko O."/>
            <person name="Russell S.L."/>
            <person name="Loo W.T."/>
            <person name="Fontanez K.M."/>
            <person name="Liao L."/>
            <person name="Roeselers G."/>
            <person name="Sharma R."/>
            <person name="Stewart F.J."/>
            <person name="Newton I.L."/>
            <person name="Woyke T."/>
            <person name="Wu D."/>
            <person name="Lang J.M."/>
            <person name="Eisen J.A."/>
            <person name="Cavanaugh C.M."/>
        </authorList>
    </citation>
    <scope>NUCLEOTIDE SEQUENCE [LARGE SCALE GENOMIC DNA]</scope>
    <source>
        <strain evidence="2 4">WH</strain>
    </source>
</reference>
<dbReference type="Pfam" id="PF13490">
    <property type="entry name" value="zf-HC2"/>
    <property type="match status" value="1"/>
</dbReference>